<evidence type="ECO:0000256" key="1">
    <source>
        <dbReference type="ARBA" id="ARBA00004236"/>
    </source>
</evidence>
<sequence length="99" mass="10662">MRILLVSLLAAAVCLHLADSLMCYTCFAATSDKDCLTKTTCSSSDNFCVTTTGSLLDIGFITNKRCAAVCEPNEVEFILGDISLKCCDYDLCNDGTERA</sequence>
<evidence type="ECO:0000313" key="8">
    <source>
        <dbReference type="Proteomes" id="UP000515159"/>
    </source>
</evidence>
<dbReference type="OrthoDB" id="6223185at2759"/>
<dbReference type="GeneID" id="117355196"/>
<dbReference type="InterPro" id="IPR051110">
    <property type="entry name" value="Ly-6/neurotoxin-like_GPI-ap"/>
</dbReference>
<accession>A0A6P8PZB5</accession>
<dbReference type="GO" id="GO:0005886">
    <property type="term" value="C:plasma membrane"/>
    <property type="evidence" value="ECO:0007669"/>
    <property type="project" value="UniProtKB-SubCell"/>
</dbReference>
<gene>
    <name evidence="9" type="primary">LOC117355196</name>
</gene>
<dbReference type="InterPro" id="IPR045860">
    <property type="entry name" value="Snake_toxin-like_sf"/>
</dbReference>
<dbReference type="FunFam" id="2.10.60.10:FF:000003">
    <property type="entry name" value="lymphocyte antigen 6E isoform X1"/>
    <property type="match status" value="1"/>
</dbReference>
<dbReference type="SMART" id="SM00134">
    <property type="entry name" value="LU"/>
    <property type="match status" value="1"/>
</dbReference>
<organism evidence="8 9">
    <name type="scientific">Geotrypetes seraphini</name>
    <name type="common">Gaboon caecilian</name>
    <name type="synonym">Caecilia seraphini</name>
    <dbReference type="NCBI Taxonomy" id="260995"/>
    <lineage>
        <taxon>Eukaryota</taxon>
        <taxon>Metazoa</taxon>
        <taxon>Chordata</taxon>
        <taxon>Craniata</taxon>
        <taxon>Vertebrata</taxon>
        <taxon>Euteleostomi</taxon>
        <taxon>Amphibia</taxon>
        <taxon>Gymnophiona</taxon>
        <taxon>Geotrypetes</taxon>
    </lineage>
</organism>
<dbReference type="SUPFAM" id="SSF57302">
    <property type="entry name" value="Snake toxin-like"/>
    <property type="match status" value="1"/>
</dbReference>
<dbReference type="Gene3D" id="2.10.60.10">
    <property type="entry name" value="CD59"/>
    <property type="match status" value="1"/>
</dbReference>
<evidence type="ECO:0000256" key="5">
    <source>
        <dbReference type="ARBA" id="ARBA00023180"/>
    </source>
</evidence>
<feature type="domain" description="UPAR/Ly6" evidence="7">
    <location>
        <begin position="21"/>
        <end position="99"/>
    </location>
</feature>
<dbReference type="PANTHER" id="PTHR16983">
    <property type="entry name" value="UPAR/LY6 DOMAIN-CONTAINING PROTEIN"/>
    <property type="match status" value="1"/>
</dbReference>
<dbReference type="AlphaFoldDB" id="A0A6P8PZB5"/>
<feature type="signal peptide" evidence="6">
    <location>
        <begin position="1"/>
        <end position="20"/>
    </location>
</feature>
<evidence type="ECO:0000256" key="2">
    <source>
        <dbReference type="ARBA" id="ARBA00022475"/>
    </source>
</evidence>
<dbReference type="RefSeq" id="XP_033789264.1">
    <property type="nucleotide sequence ID" value="XM_033933373.1"/>
</dbReference>
<evidence type="ECO:0000256" key="6">
    <source>
        <dbReference type="SAM" id="SignalP"/>
    </source>
</evidence>
<dbReference type="InterPro" id="IPR016054">
    <property type="entry name" value="LY6_UPA_recep-like"/>
</dbReference>
<dbReference type="Pfam" id="PF00087">
    <property type="entry name" value="Toxin_TOLIP"/>
    <property type="match status" value="1"/>
</dbReference>
<keyword evidence="5" id="KW-0325">Glycoprotein</keyword>
<proteinExistence type="predicted"/>
<comment type="subcellular location">
    <subcellularLocation>
        <location evidence="1">Cell membrane</location>
    </subcellularLocation>
</comment>
<dbReference type="InterPro" id="IPR035076">
    <property type="entry name" value="Toxin/TOLIP"/>
</dbReference>
<evidence type="ECO:0000313" key="9">
    <source>
        <dbReference type="RefSeq" id="XP_033789264.1"/>
    </source>
</evidence>
<evidence type="ECO:0000256" key="3">
    <source>
        <dbReference type="ARBA" id="ARBA00022729"/>
    </source>
</evidence>
<dbReference type="KEGG" id="gsh:117355196"/>
<dbReference type="PANTHER" id="PTHR16983:SF10">
    <property type="entry name" value="PROTEIN QUIVER"/>
    <property type="match status" value="1"/>
</dbReference>
<keyword evidence="4" id="KW-0472">Membrane</keyword>
<feature type="chain" id="PRO_5027848160" evidence="6">
    <location>
        <begin position="21"/>
        <end position="99"/>
    </location>
</feature>
<keyword evidence="2" id="KW-1003">Cell membrane</keyword>
<dbReference type="InParanoid" id="A0A6P8PZB5"/>
<evidence type="ECO:0000256" key="4">
    <source>
        <dbReference type="ARBA" id="ARBA00023136"/>
    </source>
</evidence>
<keyword evidence="3 6" id="KW-0732">Signal</keyword>
<evidence type="ECO:0000259" key="7">
    <source>
        <dbReference type="SMART" id="SM00134"/>
    </source>
</evidence>
<dbReference type="Proteomes" id="UP000515159">
    <property type="component" value="Chromosome 2"/>
</dbReference>
<protein>
    <submittedName>
        <fullName evidence="9">Lymphocyte antigen 6E-like</fullName>
    </submittedName>
</protein>
<name>A0A6P8PZB5_GEOSA</name>
<reference evidence="9" key="1">
    <citation type="submission" date="2025-08" db="UniProtKB">
        <authorList>
            <consortium name="RefSeq"/>
        </authorList>
    </citation>
    <scope>IDENTIFICATION</scope>
</reference>
<keyword evidence="8" id="KW-1185">Reference proteome</keyword>